<dbReference type="InterPro" id="IPR003607">
    <property type="entry name" value="HD/PDEase_dom"/>
</dbReference>
<evidence type="ECO:0000256" key="3">
    <source>
        <dbReference type="ARBA" id="ARBA00022679"/>
    </source>
</evidence>
<keyword evidence="2" id="KW-0533">Nickel</keyword>
<dbReference type="Pfam" id="PF12627">
    <property type="entry name" value="PolyA_pol_RNAbd"/>
    <property type="match status" value="1"/>
</dbReference>
<dbReference type="CDD" id="cd00077">
    <property type="entry name" value="HDc"/>
    <property type="match status" value="1"/>
</dbReference>
<dbReference type="SMART" id="SM00471">
    <property type="entry name" value="HDc"/>
    <property type="match status" value="1"/>
</dbReference>
<dbReference type="Pfam" id="PF01966">
    <property type="entry name" value="HD"/>
    <property type="match status" value="1"/>
</dbReference>
<keyword evidence="7" id="KW-0547">Nucleotide-binding</keyword>
<proteinExistence type="predicted"/>
<evidence type="ECO:0000256" key="6">
    <source>
        <dbReference type="ARBA" id="ARBA00022723"/>
    </source>
</evidence>
<dbReference type="GO" id="GO:0003723">
    <property type="term" value="F:RNA binding"/>
    <property type="evidence" value="ECO:0007669"/>
    <property type="project" value="UniProtKB-KW"/>
</dbReference>
<evidence type="ECO:0000256" key="10">
    <source>
        <dbReference type="ARBA" id="ARBA00022842"/>
    </source>
</evidence>
<keyword evidence="11" id="KW-0694">RNA-binding</keyword>
<dbReference type="InterPro" id="IPR006674">
    <property type="entry name" value="HD_domain"/>
</dbReference>
<keyword evidence="4" id="KW-0819">tRNA processing</keyword>
<evidence type="ECO:0000256" key="1">
    <source>
        <dbReference type="ARBA" id="ARBA00001946"/>
    </source>
</evidence>
<dbReference type="NCBIfam" id="NF008137">
    <property type="entry name" value="PRK10885.1"/>
    <property type="match status" value="1"/>
</dbReference>
<keyword evidence="5 13" id="KW-0548">Nucleotidyltransferase</keyword>
<evidence type="ECO:0000256" key="4">
    <source>
        <dbReference type="ARBA" id="ARBA00022694"/>
    </source>
</evidence>
<dbReference type="EC" id="2.7.7.72" evidence="13"/>
<dbReference type="PROSITE" id="PS51831">
    <property type="entry name" value="HD"/>
    <property type="match status" value="1"/>
</dbReference>
<dbReference type="PANTHER" id="PTHR47545:SF1">
    <property type="entry name" value="MULTIFUNCTIONAL CCA PROTEIN"/>
    <property type="match status" value="1"/>
</dbReference>
<dbReference type="GO" id="GO:0005524">
    <property type="term" value="F:ATP binding"/>
    <property type="evidence" value="ECO:0007669"/>
    <property type="project" value="UniProtKB-KW"/>
</dbReference>
<dbReference type="GO" id="GO:0001680">
    <property type="term" value="P:tRNA 3'-terminal CCA addition"/>
    <property type="evidence" value="ECO:0007669"/>
    <property type="project" value="InterPro"/>
</dbReference>
<evidence type="ECO:0000259" key="12">
    <source>
        <dbReference type="PROSITE" id="PS51831"/>
    </source>
</evidence>
<keyword evidence="6" id="KW-0479">Metal-binding</keyword>
<dbReference type="SUPFAM" id="SSF81301">
    <property type="entry name" value="Nucleotidyltransferase"/>
    <property type="match status" value="1"/>
</dbReference>
<evidence type="ECO:0000256" key="7">
    <source>
        <dbReference type="ARBA" id="ARBA00022741"/>
    </source>
</evidence>
<sequence>MQTYLVGGAVRDLLLGREVTERDWLVAGATADKLRAMGYRQVGKDFPIFLHPQTHEEYALPRRYRKDIGSDPVSIEEDLTRRDLTINALAQGEDGEIIDPCGGQSDLNNRILRHTLAFAEDPIRVLRLARFAARYHAVGFTIAPETEQLVREMVAAGSLNNLVSERVWMEIAKAMTEDSAHIFIKVLHEMGALAKIMPELDRLFGVPQPEKYHPEVDTGLHTLLVLEQACQLSSDPQVRFAALVHDLGKGTTSKEILPSHHGHEERGAKLIKPFSKRLNVPNTWRNLAIIVARYHTHCHRAFELRPKTLLQTMLALDAFRKPQRFEQFLLVCEADVRGRTGLEGRDYSQADYFRAVWHAAMEVDTAAISRSEPEPQRIAAQIQQERRRAIAAVKEEWKTATVIQ</sequence>
<gene>
    <name evidence="13" type="ORF">MNBD_GAMMA26-58</name>
</gene>
<keyword evidence="3 13" id="KW-0808">Transferase</keyword>
<dbReference type="PANTHER" id="PTHR47545">
    <property type="entry name" value="MULTIFUNCTIONAL CCA PROTEIN"/>
    <property type="match status" value="1"/>
</dbReference>
<dbReference type="InterPro" id="IPR032828">
    <property type="entry name" value="PolyA_RNA-bd"/>
</dbReference>
<dbReference type="InterPro" id="IPR050124">
    <property type="entry name" value="tRNA_CCA-adding_enzyme"/>
</dbReference>
<dbReference type="Gene3D" id="3.30.460.10">
    <property type="entry name" value="Beta Polymerase, domain 2"/>
    <property type="match status" value="1"/>
</dbReference>
<dbReference type="Pfam" id="PF01743">
    <property type="entry name" value="PolyA_pol"/>
    <property type="match status" value="1"/>
</dbReference>
<evidence type="ECO:0000256" key="8">
    <source>
        <dbReference type="ARBA" id="ARBA00022800"/>
    </source>
</evidence>
<evidence type="ECO:0000256" key="2">
    <source>
        <dbReference type="ARBA" id="ARBA00022596"/>
    </source>
</evidence>
<comment type="cofactor">
    <cofactor evidence="1">
        <name>Mg(2+)</name>
        <dbReference type="ChEBI" id="CHEBI:18420"/>
    </cofactor>
</comment>
<feature type="domain" description="HD" evidence="12">
    <location>
        <begin position="218"/>
        <end position="319"/>
    </location>
</feature>
<keyword evidence="8" id="KW-0692">RNA repair</keyword>
<dbReference type="Gene3D" id="1.10.3090.10">
    <property type="entry name" value="cca-adding enzyme, domain 2"/>
    <property type="match status" value="1"/>
</dbReference>
<dbReference type="InterPro" id="IPR012006">
    <property type="entry name" value="CCA_bact"/>
</dbReference>
<accession>A0A3B1BBI3</accession>
<dbReference type="GO" id="GO:0046872">
    <property type="term" value="F:metal ion binding"/>
    <property type="evidence" value="ECO:0007669"/>
    <property type="project" value="UniProtKB-KW"/>
</dbReference>
<evidence type="ECO:0000313" key="13">
    <source>
        <dbReference type="EMBL" id="VAX11691.1"/>
    </source>
</evidence>
<dbReference type="EMBL" id="UOFX01000089">
    <property type="protein sequence ID" value="VAX11691.1"/>
    <property type="molecule type" value="Genomic_DNA"/>
</dbReference>
<protein>
    <submittedName>
        <fullName evidence="13">CCA tRNA nucleotidyltransferase</fullName>
        <ecNumber evidence="13">2.7.7.72</ecNumber>
    </submittedName>
</protein>
<evidence type="ECO:0000256" key="11">
    <source>
        <dbReference type="ARBA" id="ARBA00022884"/>
    </source>
</evidence>
<keyword evidence="9" id="KW-0067">ATP-binding</keyword>
<evidence type="ECO:0000256" key="9">
    <source>
        <dbReference type="ARBA" id="ARBA00022840"/>
    </source>
</evidence>
<dbReference type="AlphaFoldDB" id="A0A3B1BBI3"/>
<evidence type="ECO:0000256" key="5">
    <source>
        <dbReference type="ARBA" id="ARBA00022695"/>
    </source>
</evidence>
<keyword evidence="10" id="KW-0460">Magnesium</keyword>
<dbReference type="GO" id="GO:0042245">
    <property type="term" value="P:RNA repair"/>
    <property type="evidence" value="ECO:0007669"/>
    <property type="project" value="UniProtKB-KW"/>
</dbReference>
<name>A0A3B1BBI3_9ZZZZ</name>
<organism evidence="13">
    <name type="scientific">hydrothermal vent metagenome</name>
    <dbReference type="NCBI Taxonomy" id="652676"/>
    <lineage>
        <taxon>unclassified sequences</taxon>
        <taxon>metagenomes</taxon>
        <taxon>ecological metagenomes</taxon>
    </lineage>
</organism>
<reference evidence="13" key="1">
    <citation type="submission" date="2018-06" db="EMBL/GenBank/DDBJ databases">
        <authorList>
            <person name="Zhirakovskaya E."/>
        </authorList>
    </citation>
    <scope>NUCLEOTIDE SEQUENCE</scope>
</reference>
<dbReference type="InterPro" id="IPR002646">
    <property type="entry name" value="PolA_pol_head_dom"/>
</dbReference>
<dbReference type="InterPro" id="IPR043519">
    <property type="entry name" value="NT_sf"/>
</dbReference>
<dbReference type="SUPFAM" id="SSF81891">
    <property type="entry name" value="Poly A polymerase C-terminal region-like"/>
    <property type="match status" value="1"/>
</dbReference>
<dbReference type="PIRSF" id="PIRSF000813">
    <property type="entry name" value="CCA_bact"/>
    <property type="match status" value="1"/>
</dbReference>
<dbReference type="GO" id="GO:0004810">
    <property type="term" value="F:CCA tRNA nucleotidyltransferase activity"/>
    <property type="evidence" value="ECO:0007669"/>
    <property type="project" value="UniProtKB-EC"/>
</dbReference>